<dbReference type="STRING" id="32507.ENSNBRP00000026916"/>
<evidence type="ECO:0000256" key="1">
    <source>
        <dbReference type="SAM" id="MobiDB-lite"/>
    </source>
</evidence>
<evidence type="ECO:0000313" key="2">
    <source>
        <dbReference type="Ensembl" id="ENSNBRP00000026916.1"/>
    </source>
</evidence>
<dbReference type="PANTHER" id="PTHR13434">
    <property type="entry name" value="PROTEIN CASC3"/>
    <property type="match status" value="1"/>
</dbReference>
<protein>
    <submittedName>
        <fullName evidence="2">Uncharacterized protein</fullName>
    </submittedName>
</protein>
<accession>A0A3Q4HXD4</accession>
<dbReference type="GeneTree" id="ENSGT00390000006930"/>
<dbReference type="Bgee" id="ENSNBRG00000020545">
    <property type="expression patterns" value="Expressed in testis and 5 other cell types or tissues"/>
</dbReference>
<feature type="compositionally biased region" description="Low complexity" evidence="1">
    <location>
        <begin position="60"/>
        <end position="74"/>
    </location>
</feature>
<reference evidence="2" key="2">
    <citation type="submission" date="2025-09" db="UniProtKB">
        <authorList>
            <consortium name="Ensembl"/>
        </authorList>
    </citation>
    <scope>IDENTIFICATION</scope>
</reference>
<organism evidence="2 3">
    <name type="scientific">Neolamprologus brichardi</name>
    <name type="common">Fairy cichlid</name>
    <name type="synonym">Lamprologus brichardi</name>
    <dbReference type="NCBI Taxonomy" id="32507"/>
    <lineage>
        <taxon>Eukaryota</taxon>
        <taxon>Metazoa</taxon>
        <taxon>Chordata</taxon>
        <taxon>Craniata</taxon>
        <taxon>Vertebrata</taxon>
        <taxon>Euteleostomi</taxon>
        <taxon>Actinopterygii</taxon>
        <taxon>Neopterygii</taxon>
        <taxon>Teleostei</taxon>
        <taxon>Neoteleostei</taxon>
        <taxon>Acanthomorphata</taxon>
        <taxon>Ovalentaria</taxon>
        <taxon>Cichlomorphae</taxon>
        <taxon>Cichliformes</taxon>
        <taxon>Cichlidae</taxon>
        <taxon>African cichlids</taxon>
        <taxon>Pseudocrenilabrinae</taxon>
        <taxon>Lamprologini</taxon>
        <taxon>Neolamprologus</taxon>
    </lineage>
</organism>
<name>A0A3Q4HXD4_NEOBR</name>
<dbReference type="Ensembl" id="ENSNBRT00000027624.1">
    <property type="protein sequence ID" value="ENSNBRP00000026916.1"/>
    <property type="gene ID" value="ENSNBRG00000020545.1"/>
</dbReference>
<feature type="compositionally biased region" description="Low complexity" evidence="1">
    <location>
        <begin position="104"/>
        <end position="126"/>
    </location>
</feature>
<sequence>MSLLFVFQPSSQITTAPTPRTTARTQRYERRLAVTSRFSLFRERFSKTVSSSGSGGGRGSRAVQRRGSSSSSRRAPPPHYRRACGGSAGGGGGGRRKRRRTGGTDRSASGLAASSSGSDPSLQSAAATNREASPPAERPVERKSYSLARRTRSRPADLGSKQASVEESVAGGNTSSPSNVGGKSWSGGGDAPSQAGGGVTELDQDVARLNLARQSWSPTSYMRSEMRGLPNPLHMPGAPPQFSSIEEMGVGNNRAKRYSSQRQRAVPEPAPPMHLGVMEGHYYEPSKPQIT</sequence>
<feature type="region of interest" description="Disordered" evidence="1">
    <location>
        <begin position="253"/>
        <end position="291"/>
    </location>
</feature>
<feature type="compositionally biased region" description="Polar residues" evidence="1">
    <location>
        <begin position="161"/>
        <end position="181"/>
    </location>
</feature>
<proteinExistence type="predicted"/>
<dbReference type="PANTHER" id="PTHR13434:SF0">
    <property type="entry name" value="PROTEIN CASC3"/>
    <property type="match status" value="1"/>
</dbReference>
<dbReference type="AlphaFoldDB" id="A0A3Q4HXD4"/>
<dbReference type="GO" id="GO:0003723">
    <property type="term" value="F:RNA binding"/>
    <property type="evidence" value="ECO:0007669"/>
    <property type="project" value="InterPro"/>
</dbReference>
<evidence type="ECO:0000313" key="3">
    <source>
        <dbReference type="Proteomes" id="UP000261580"/>
    </source>
</evidence>
<keyword evidence="3" id="KW-1185">Reference proteome</keyword>
<dbReference type="Proteomes" id="UP000261580">
    <property type="component" value="Unassembled WGS sequence"/>
</dbReference>
<dbReference type="GO" id="GO:0006397">
    <property type="term" value="P:mRNA processing"/>
    <property type="evidence" value="ECO:0007669"/>
    <property type="project" value="InterPro"/>
</dbReference>
<feature type="region of interest" description="Disordered" evidence="1">
    <location>
        <begin position="43"/>
        <end position="199"/>
    </location>
</feature>
<reference evidence="2" key="1">
    <citation type="submission" date="2025-08" db="UniProtKB">
        <authorList>
            <consortium name="Ensembl"/>
        </authorList>
    </citation>
    <scope>IDENTIFICATION</scope>
</reference>
<dbReference type="InterPro" id="IPR028544">
    <property type="entry name" value="CASC3"/>
</dbReference>
<feature type="compositionally biased region" description="Gly residues" evidence="1">
    <location>
        <begin position="184"/>
        <end position="199"/>
    </location>
</feature>
<dbReference type="GO" id="GO:0035145">
    <property type="term" value="C:exon-exon junction complex"/>
    <property type="evidence" value="ECO:0007669"/>
    <property type="project" value="InterPro"/>
</dbReference>